<dbReference type="Proteomes" id="UP000054928">
    <property type="component" value="Unassembled WGS sequence"/>
</dbReference>
<organism evidence="2 3">
    <name type="scientific">Plasmopara halstedii</name>
    <name type="common">Downy mildew of sunflower</name>
    <dbReference type="NCBI Taxonomy" id="4781"/>
    <lineage>
        <taxon>Eukaryota</taxon>
        <taxon>Sar</taxon>
        <taxon>Stramenopiles</taxon>
        <taxon>Oomycota</taxon>
        <taxon>Peronosporomycetes</taxon>
        <taxon>Peronosporales</taxon>
        <taxon>Peronosporaceae</taxon>
        <taxon>Plasmopara</taxon>
    </lineage>
</organism>
<feature type="compositionally biased region" description="Polar residues" evidence="1">
    <location>
        <begin position="23"/>
        <end position="34"/>
    </location>
</feature>
<reference evidence="3" key="1">
    <citation type="submission" date="2014-09" db="EMBL/GenBank/DDBJ databases">
        <authorList>
            <person name="Sharma Rahul"/>
            <person name="Thines Marco"/>
        </authorList>
    </citation>
    <scope>NUCLEOTIDE SEQUENCE [LARGE SCALE GENOMIC DNA]</scope>
</reference>
<keyword evidence="3" id="KW-1185">Reference proteome</keyword>
<feature type="compositionally biased region" description="Basic and acidic residues" evidence="1">
    <location>
        <begin position="11"/>
        <end position="22"/>
    </location>
</feature>
<dbReference type="RefSeq" id="XP_024575271.1">
    <property type="nucleotide sequence ID" value="XM_024724389.1"/>
</dbReference>
<name>A0A0P1AD79_PLAHL</name>
<dbReference type="GeneID" id="36404003"/>
<sequence>MASFPHKVRRHIDIGLKQKQKIDSTTGGSHHSTPPASPVKKTNIIDATDGRGTFFERALILPRILM</sequence>
<feature type="compositionally biased region" description="Basic residues" evidence="1">
    <location>
        <begin position="1"/>
        <end position="10"/>
    </location>
</feature>
<accession>A0A0P1AD79</accession>
<proteinExistence type="predicted"/>
<feature type="region of interest" description="Disordered" evidence="1">
    <location>
        <begin position="1"/>
        <end position="43"/>
    </location>
</feature>
<evidence type="ECO:0000313" key="3">
    <source>
        <dbReference type="Proteomes" id="UP000054928"/>
    </source>
</evidence>
<protein>
    <submittedName>
        <fullName evidence="2">Uncharacterized protein</fullName>
    </submittedName>
</protein>
<dbReference type="EMBL" id="CCYD01000322">
    <property type="protein sequence ID" value="CEG38902.1"/>
    <property type="molecule type" value="Genomic_DNA"/>
</dbReference>
<evidence type="ECO:0000313" key="2">
    <source>
        <dbReference type="EMBL" id="CEG38902.1"/>
    </source>
</evidence>
<evidence type="ECO:0000256" key="1">
    <source>
        <dbReference type="SAM" id="MobiDB-lite"/>
    </source>
</evidence>
<dbReference type="AlphaFoldDB" id="A0A0P1AD79"/>